<name>A0ABV6P7N7_9MICC</name>
<evidence type="ECO:0000313" key="8">
    <source>
        <dbReference type="Proteomes" id="UP001589862"/>
    </source>
</evidence>
<evidence type="ECO:0000256" key="5">
    <source>
        <dbReference type="SAM" id="Phobius"/>
    </source>
</evidence>
<evidence type="ECO:0000313" key="7">
    <source>
        <dbReference type="EMBL" id="MFC0581140.1"/>
    </source>
</evidence>
<sequence length="374" mass="40861">MLLSTYEVTEPVAELFQFHRGQDVFFMLMLVAFLMLFIRRYEWGVALATMLSFVVAWPLYLLISNTVLGIDINIESVILAVFCAITLVIAIGVFLGQISTIHYITAAVLFVPAYMFNEWFIFSFLDGVLDAGGSILVHMFAAYWGWGVILGLRNRKINDEPMKTSVHSVSFVWLASMLLLVLWPSFVTALLPPEEVLPAMFTCYMALVASALSTYLLSYILKKEIDPLVYTYAMLAGGVAIGATVNLVGPLTGWIIGFIAGLVSTWCFYYLHDWLNKTTGVLDTMGVHNLHGVPGIVGAVAAMVVAGAPLAQLWAILGTLVIGIVTGGITGLILKIFKEPKQLLDDSEAFDMTEARTPDSPLIHGEQHGGTAPA</sequence>
<dbReference type="EMBL" id="JBHLUB010000001">
    <property type="protein sequence ID" value="MFC0581140.1"/>
    <property type="molecule type" value="Genomic_DNA"/>
</dbReference>
<feature type="transmembrane region" description="Helical" evidence="5">
    <location>
        <begin position="197"/>
        <end position="217"/>
    </location>
</feature>
<dbReference type="Gene3D" id="1.10.3430.10">
    <property type="entry name" value="Ammonium transporter AmtB like domains"/>
    <property type="match status" value="1"/>
</dbReference>
<dbReference type="SUPFAM" id="SSF111352">
    <property type="entry name" value="Ammonium transporter"/>
    <property type="match status" value="1"/>
</dbReference>
<feature type="transmembrane region" description="Helical" evidence="5">
    <location>
        <begin position="229"/>
        <end position="248"/>
    </location>
</feature>
<dbReference type="InterPro" id="IPR002229">
    <property type="entry name" value="RhesusRHD"/>
</dbReference>
<feature type="transmembrane region" description="Helical" evidence="5">
    <location>
        <begin position="131"/>
        <end position="150"/>
    </location>
</feature>
<comment type="subcellular location">
    <subcellularLocation>
        <location evidence="1">Membrane</location>
        <topology evidence="1">Multi-pass membrane protein</topology>
    </subcellularLocation>
</comment>
<feature type="transmembrane region" description="Helical" evidence="5">
    <location>
        <begin position="314"/>
        <end position="334"/>
    </location>
</feature>
<dbReference type="Pfam" id="PF00909">
    <property type="entry name" value="Ammonium_transp"/>
    <property type="match status" value="1"/>
</dbReference>
<dbReference type="InterPro" id="IPR029020">
    <property type="entry name" value="Ammonium/urea_transptr"/>
</dbReference>
<feature type="transmembrane region" description="Helical" evidence="5">
    <location>
        <begin position="171"/>
        <end position="191"/>
    </location>
</feature>
<dbReference type="RefSeq" id="WP_377457741.1">
    <property type="nucleotide sequence ID" value="NZ_JBHLUB010000001.1"/>
</dbReference>
<evidence type="ECO:0000256" key="4">
    <source>
        <dbReference type="ARBA" id="ARBA00023136"/>
    </source>
</evidence>
<feature type="transmembrane region" description="Helical" evidence="5">
    <location>
        <begin position="292"/>
        <end position="308"/>
    </location>
</feature>
<evidence type="ECO:0000256" key="2">
    <source>
        <dbReference type="ARBA" id="ARBA00022692"/>
    </source>
</evidence>
<evidence type="ECO:0000256" key="1">
    <source>
        <dbReference type="ARBA" id="ARBA00004141"/>
    </source>
</evidence>
<evidence type="ECO:0000256" key="3">
    <source>
        <dbReference type="ARBA" id="ARBA00022989"/>
    </source>
</evidence>
<keyword evidence="8" id="KW-1185">Reference proteome</keyword>
<dbReference type="PANTHER" id="PTHR11730:SF60">
    <property type="entry name" value="RH50, ISOFORM D"/>
    <property type="match status" value="1"/>
</dbReference>
<keyword evidence="2 5" id="KW-0812">Transmembrane</keyword>
<dbReference type="PANTHER" id="PTHR11730">
    <property type="entry name" value="AMMONIUM TRANSPORTER"/>
    <property type="match status" value="1"/>
</dbReference>
<organism evidence="7 8">
    <name type="scientific">Micrococcoides hystricis</name>
    <dbReference type="NCBI Taxonomy" id="1572761"/>
    <lineage>
        <taxon>Bacteria</taxon>
        <taxon>Bacillati</taxon>
        <taxon>Actinomycetota</taxon>
        <taxon>Actinomycetes</taxon>
        <taxon>Micrococcales</taxon>
        <taxon>Micrococcaceae</taxon>
        <taxon>Micrococcoides</taxon>
    </lineage>
</organism>
<keyword evidence="4 5" id="KW-0472">Membrane</keyword>
<dbReference type="InterPro" id="IPR024041">
    <property type="entry name" value="NH4_transpt_AmtB-like_dom"/>
</dbReference>
<feature type="transmembrane region" description="Helical" evidence="5">
    <location>
        <begin position="103"/>
        <end position="125"/>
    </location>
</feature>
<feature type="transmembrane region" description="Helical" evidence="5">
    <location>
        <begin position="254"/>
        <end position="271"/>
    </location>
</feature>
<reference evidence="7 8" key="1">
    <citation type="submission" date="2024-09" db="EMBL/GenBank/DDBJ databases">
        <authorList>
            <person name="Sun Q."/>
            <person name="Mori K."/>
        </authorList>
    </citation>
    <scope>NUCLEOTIDE SEQUENCE [LARGE SCALE GENOMIC DNA]</scope>
    <source>
        <strain evidence="7 8">NCAIM B.02604</strain>
    </source>
</reference>
<gene>
    <name evidence="7" type="ORF">ACFFFR_01880</name>
</gene>
<feature type="transmembrane region" description="Helical" evidence="5">
    <location>
        <begin position="45"/>
        <end position="64"/>
    </location>
</feature>
<dbReference type="PRINTS" id="PR00342">
    <property type="entry name" value="RHESUSRHD"/>
</dbReference>
<feature type="transmembrane region" description="Helical" evidence="5">
    <location>
        <begin position="20"/>
        <end position="38"/>
    </location>
</feature>
<feature type="domain" description="Ammonium transporter AmtB-like" evidence="6">
    <location>
        <begin position="61"/>
        <end position="309"/>
    </location>
</feature>
<protein>
    <submittedName>
        <fullName evidence="7">Ammonium transporter</fullName>
    </submittedName>
</protein>
<evidence type="ECO:0000259" key="6">
    <source>
        <dbReference type="Pfam" id="PF00909"/>
    </source>
</evidence>
<feature type="transmembrane region" description="Helical" evidence="5">
    <location>
        <begin position="76"/>
        <end position="96"/>
    </location>
</feature>
<proteinExistence type="predicted"/>
<dbReference type="Proteomes" id="UP001589862">
    <property type="component" value="Unassembled WGS sequence"/>
</dbReference>
<comment type="caution">
    <text evidence="7">The sequence shown here is derived from an EMBL/GenBank/DDBJ whole genome shotgun (WGS) entry which is preliminary data.</text>
</comment>
<keyword evidence="3 5" id="KW-1133">Transmembrane helix</keyword>
<accession>A0ABV6P7N7</accession>